<dbReference type="PANTHER" id="PTHR43547">
    <property type="entry name" value="TWO-COMPONENT HISTIDINE KINASE"/>
    <property type="match status" value="1"/>
</dbReference>
<organism evidence="3 4">
    <name type="scientific">Dyella marensis</name>
    <dbReference type="NCBI Taxonomy" id="500610"/>
    <lineage>
        <taxon>Bacteria</taxon>
        <taxon>Pseudomonadati</taxon>
        <taxon>Pseudomonadota</taxon>
        <taxon>Gammaproteobacteria</taxon>
        <taxon>Lysobacterales</taxon>
        <taxon>Rhodanobacteraceae</taxon>
        <taxon>Dyella</taxon>
    </lineage>
</organism>
<dbReference type="Proteomes" id="UP000199477">
    <property type="component" value="Unassembled WGS sequence"/>
</dbReference>
<gene>
    <name evidence="3" type="ORF">SAMN02799615_00745</name>
</gene>
<reference evidence="4" key="1">
    <citation type="submission" date="2016-10" db="EMBL/GenBank/DDBJ databases">
        <authorList>
            <person name="Varghese N."/>
            <person name="Submissions S."/>
        </authorList>
    </citation>
    <scope>NUCLEOTIDE SEQUENCE [LARGE SCALE GENOMIC DNA]</scope>
    <source>
        <strain evidence="4">UNC178MFTsu3.1</strain>
    </source>
</reference>
<evidence type="ECO:0000259" key="2">
    <source>
        <dbReference type="Pfam" id="PF07495"/>
    </source>
</evidence>
<name>A0A1I1ZKA4_9GAMM</name>
<dbReference type="STRING" id="500610.SAMN02799615_00745"/>
<protein>
    <submittedName>
        <fullName evidence="3">Ligand-binding sensor domain-containing protein</fullName>
    </submittedName>
</protein>
<dbReference type="Pfam" id="PF07494">
    <property type="entry name" value="Reg_prop"/>
    <property type="match status" value="3"/>
</dbReference>
<dbReference type="GO" id="GO:0000155">
    <property type="term" value="F:phosphorelay sensor kinase activity"/>
    <property type="evidence" value="ECO:0007669"/>
    <property type="project" value="TreeGrafter"/>
</dbReference>
<dbReference type="Pfam" id="PF07495">
    <property type="entry name" value="Y_Y_Y"/>
    <property type="match status" value="1"/>
</dbReference>
<evidence type="ECO:0000256" key="1">
    <source>
        <dbReference type="ARBA" id="ARBA00022553"/>
    </source>
</evidence>
<dbReference type="InterPro" id="IPR015943">
    <property type="entry name" value="WD40/YVTN_repeat-like_dom_sf"/>
</dbReference>
<dbReference type="Gene3D" id="2.130.10.10">
    <property type="entry name" value="YVTN repeat-like/Quinoprotein amine dehydrogenase"/>
    <property type="match status" value="2"/>
</dbReference>
<proteinExistence type="predicted"/>
<dbReference type="EMBL" id="FONH01000002">
    <property type="protein sequence ID" value="SFE32119.1"/>
    <property type="molecule type" value="Genomic_DNA"/>
</dbReference>
<keyword evidence="1" id="KW-0597">Phosphoprotein</keyword>
<dbReference type="AlphaFoldDB" id="A0A1I1ZKA4"/>
<dbReference type="Gene3D" id="2.60.40.10">
    <property type="entry name" value="Immunoglobulins"/>
    <property type="match status" value="1"/>
</dbReference>
<accession>A0A1I1ZKA4</accession>
<sequence>MRNACWRSIVLFGWALLVMGTRAWANPAFDYRVGVRAYSSDDGLPQSHVNAIVQARDGYLWVGTFGGLARFDGTTFTIFHGRSRSASGQAGAPVSDRVTALLESRDGRLWVGTEDAGLSVRDRTGFRHLPVCAGSCQVNSILQAADGAIWMAGNAGLLKLDPISAQVQWTEHSSAVGYNQLAIDKAGALFVGGTSGLYLVDRDALVPVALPAGERVVWLLKRDGDGLLVGTGRELYRYAPATHAWQALGVAQPRDAAQAPNGRWWVAQASGRVLLQDGRGGWQEAPELSVPGVANLTWDDEGNLWAGSGHSGLLKVRAPLFGLVGERRLGTVMAGRAIASDGSDGLWLGSACGGLFHWDSDGRARAVPTLPALGSTCIFSLLLDRRGSLWIGTANGQLGRLDHGEPKLVEAWPSKEPVNVWQREDGAYVVTTGASTLLLDIDADGRITHRQRIDALQGMRINDVSKARSGGYWYVGDHGAWRLQGEQVAEHWTVDDGLSSRFARALHEEADGTLWIGTYGGGLNRIKDGTIRYYDRSNGLFDDTVSCIEADERGRLWLAGNLGVTLLPAPKLAAASIESARFAERDGLIPAEINGGGSTTCHRDGQGRLWFSLVSGFGVLNPAKVPAADPVPPIAHVEYAAVNGHALDLAGPRLVLPPFSRNLEIRYTAINLGRPQETLFRFRLVGVDRDWVDAGQSRSLLYPVVPWGVHQLEVQARVVGGPWASAPAVLTIVHPQPWYQRPWIWTLVTLLGLLVLVGSGRSDVGGKAIARYFR</sequence>
<dbReference type="SUPFAM" id="SSF63829">
    <property type="entry name" value="Calcium-dependent phosphotriesterase"/>
    <property type="match status" value="2"/>
</dbReference>
<keyword evidence="4" id="KW-1185">Reference proteome</keyword>
<dbReference type="InterPro" id="IPR011110">
    <property type="entry name" value="Reg_prop"/>
</dbReference>
<dbReference type="PANTHER" id="PTHR43547:SF2">
    <property type="entry name" value="HYBRID SIGNAL TRANSDUCTION HISTIDINE KINASE C"/>
    <property type="match status" value="1"/>
</dbReference>
<evidence type="ECO:0000313" key="3">
    <source>
        <dbReference type="EMBL" id="SFE32119.1"/>
    </source>
</evidence>
<dbReference type="InterPro" id="IPR011123">
    <property type="entry name" value="Y_Y_Y"/>
</dbReference>
<dbReference type="InterPro" id="IPR013783">
    <property type="entry name" value="Ig-like_fold"/>
</dbReference>
<evidence type="ECO:0000313" key="4">
    <source>
        <dbReference type="Proteomes" id="UP000199477"/>
    </source>
</evidence>
<feature type="domain" description="Two component regulator three Y" evidence="2">
    <location>
        <begin position="674"/>
        <end position="732"/>
    </location>
</feature>
<dbReference type="RefSeq" id="WP_026636642.1">
    <property type="nucleotide sequence ID" value="NZ_FONH01000002.1"/>
</dbReference>